<dbReference type="PANTHER" id="PTHR42834:SF1">
    <property type="entry name" value="ENDONUCLEASE_EXONUCLEASE_PHOSPHATASE FAMILY PROTEIN (AFU_ORTHOLOGUE AFUA_3G09210)"/>
    <property type="match status" value="1"/>
</dbReference>
<keyword evidence="3" id="KW-0540">Nuclease</keyword>
<evidence type="ECO:0000313" key="3">
    <source>
        <dbReference type="EMBL" id="TFW21163.1"/>
    </source>
</evidence>
<dbReference type="CDD" id="cd04486">
    <property type="entry name" value="YhcR_OBF_like"/>
    <property type="match status" value="1"/>
</dbReference>
<dbReference type="InterPro" id="IPR005135">
    <property type="entry name" value="Endo/exonuclease/phosphatase"/>
</dbReference>
<dbReference type="RefSeq" id="WP_135206959.1">
    <property type="nucleotide sequence ID" value="NZ_SPVF01000123.1"/>
</dbReference>
<organism evidence="3 4">
    <name type="scientific">Zemynaea arenosa</name>
    <dbReference type="NCBI Taxonomy" id="2561931"/>
    <lineage>
        <taxon>Bacteria</taxon>
        <taxon>Pseudomonadati</taxon>
        <taxon>Pseudomonadota</taxon>
        <taxon>Betaproteobacteria</taxon>
        <taxon>Burkholderiales</taxon>
        <taxon>Oxalobacteraceae</taxon>
        <taxon>Telluria group</taxon>
        <taxon>Zemynaea</taxon>
    </lineage>
</organism>
<dbReference type="GO" id="GO:0004519">
    <property type="term" value="F:endonuclease activity"/>
    <property type="evidence" value="ECO:0007669"/>
    <property type="project" value="UniProtKB-KW"/>
</dbReference>
<gene>
    <name evidence="3" type="ORF">E4L96_09430</name>
</gene>
<dbReference type="PANTHER" id="PTHR42834">
    <property type="entry name" value="ENDONUCLEASE/EXONUCLEASE/PHOSPHATASE FAMILY PROTEIN (AFU_ORTHOLOGUE AFUA_3G09210)"/>
    <property type="match status" value="1"/>
</dbReference>
<evidence type="ECO:0000259" key="2">
    <source>
        <dbReference type="PROSITE" id="PS51841"/>
    </source>
</evidence>
<dbReference type="AlphaFoldDB" id="A0A4Y9SHK0"/>
<keyword evidence="1" id="KW-0732">Signal</keyword>
<dbReference type="Pfam" id="PF00932">
    <property type="entry name" value="LTD"/>
    <property type="match status" value="1"/>
</dbReference>
<dbReference type="InterPro" id="IPR047971">
    <property type="entry name" value="ExeM-like"/>
</dbReference>
<dbReference type="InterPro" id="IPR036691">
    <property type="entry name" value="Endo/exonu/phosph_ase_sf"/>
</dbReference>
<reference evidence="3 4" key="1">
    <citation type="submission" date="2019-03" db="EMBL/GenBank/DDBJ databases">
        <title>Draft Genome Sequence of Massilia arenosa sp. nov., a Novel Massilia Species Isolated from a Sandy-loam Maize Soil.</title>
        <authorList>
            <person name="Raths R."/>
            <person name="Peta V."/>
            <person name="Bucking H."/>
        </authorList>
    </citation>
    <scope>NUCLEOTIDE SEQUENCE [LARGE SCALE GENOMIC DNA]</scope>
    <source>
        <strain evidence="3 4">MC02</strain>
    </source>
</reference>
<protein>
    <submittedName>
        <fullName evidence="3">ExeM/NucH family extracellular endonuclease</fullName>
    </submittedName>
</protein>
<dbReference type="InterPro" id="IPR036415">
    <property type="entry name" value="Lamin_tail_dom_sf"/>
</dbReference>
<keyword evidence="3" id="KW-0378">Hydrolase</keyword>
<dbReference type="Gene3D" id="3.60.10.10">
    <property type="entry name" value="Endonuclease/exonuclease/phosphatase"/>
    <property type="match status" value="1"/>
</dbReference>
<dbReference type="NCBIfam" id="NF033681">
    <property type="entry name" value="ExeM_NucH_DNase"/>
    <property type="match status" value="1"/>
</dbReference>
<dbReference type="PROSITE" id="PS51841">
    <property type="entry name" value="LTD"/>
    <property type="match status" value="1"/>
</dbReference>
<feature type="signal peptide" evidence="1">
    <location>
        <begin position="1"/>
        <end position="29"/>
    </location>
</feature>
<dbReference type="Pfam" id="PF03372">
    <property type="entry name" value="Exo_endo_phos"/>
    <property type="match status" value="1"/>
</dbReference>
<dbReference type="CDD" id="cd10283">
    <property type="entry name" value="MnuA_DNase1-like"/>
    <property type="match status" value="1"/>
</dbReference>
<proteinExistence type="predicted"/>
<dbReference type="EMBL" id="SPVF01000123">
    <property type="protein sequence ID" value="TFW21163.1"/>
    <property type="molecule type" value="Genomic_DNA"/>
</dbReference>
<dbReference type="Proteomes" id="UP000298438">
    <property type="component" value="Unassembled WGS sequence"/>
</dbReference>
<sequence>MKTHVVRGATLRQTVLAAALAAVLSPALASPNGLVISQVYGGGGSTSTSASYKYDFVELHNGSTGPISLEGMSVQYNSAKGTNAYSVATLPAVTLQAGQYFMLRLGSISDTIKGGDFAYDHTGGIAMSGSAGRVALVSNASAIAASATIATDADILDMVSYGGGTAVNPTEGTVAGGTAVNTAAIRTPVCNDTDVNGTDFTIGTPAPHSMADAPVTCSNFNAPIVAQCPASFNAPVTVGNSADIAAYDLDGRVTSAVITSAAVPGLSLQNVTPAANEGDAASATLVATAAAAEGTYPVTIQFGNDQAQTKTCTVSVNVRTYPAYAIPAIQGSGDKSPYENQFVKATGVVTAKVGSGFFLQDANGDGDPSTSDGVFVFSTLHRDEVNVGDEATVYAKVQEYVPAGTASVTELSAVDVVTVQSSGHSIAASNLGDLPDLNLSKYQGMLVHFNNPLYISQSDYLGSRGELSLSSGSRLEQPTNRYPFGSAEYTAMVAANAKNLIVLDDGLFVTPDSIPYLDAQNTRRAGDMVTSLTGVLDYGTYGGSGVGYKVQPTEAPVFGSANPRPLEPELAPGNVRVASANVLNFFTEFTNLTDVWGNTTTGCYIGSGIKPSNCRGADNLDEFIRQRDKIVRALLTIDADAYGLMEMQNNGEKSVNYLVESLNAAAGYTAYAAVPVAGSDLDGKDANGNPLRTTGTDAIRVAIIYKPGKLTLVGAALTDKDPMNNRAPVAATFKASNGGKFSLVVNHFRAKGSCPSGANAPAAEVDFGEGCWNQTRINQANRLTSYFLPLVKSSAGSDNVLVVGDLNAYGKEDPILALEAAGLQNQIERFIRPRELPHSYVFGHTAGYLDHALVSAALAPQVADVAEFHNNADEPEVLDYNLNDGRPQDFYEANAYRASDHDPVVVSLNLAATFTDVTSAVQVARSGILLNRATGKYTGTVTIKNVSSAPITGPVQLQLNGLPAGVTLSNASGSHNGVPYITVTGGNLAPGASASVSTQFDNPGKVSIGYTSSVFSGTF</sequence>
<keyword evidence="3" id="KW-0255">Endonuclease</keyword>
<evidence type="ECO:0000256" key="1">
    <source>
        <dbReference type="SAM" id="SignalP"/>
    </source>
</evidence>
<comment type="caution">
    <text evidence="3">The sequence shown here is derived from an EMBL/GenBank/DDBJ whole genome shotgun (WGS) entry which is preliminary data.</text>
</comment>
<dbReference type="OrthoDB" id="9800417at2"/>
<keyword evidence="4" id="KW-1185">Reference proteome</keyword>
<dbReference type="SUPFAM" id="SSF74853">
    <property type="entry name" value="Lamin A/C globular tail domain"/>
    <property type="match status" value="1"/>
</dbReference>
<feature type="domain" description="LTD" evidence="2">
    <location>
        <begin position="22"/>
        <end position="163"/>
    </location>
</feature>
<dbReference type="SUPFAM" id="SSF56219">
    <property type="entry name" value="DNase I-like"/>
    <property type="match status" value="1"/>
</dbReference>
<dbReference type="InterPro" id="IPR001322">
    <property type="entry name" value="Lamin_tail_dom"/>
</dbReference>
<evidence type="ECO:0000313" key="4">
    <source>
        <dbReference type="Proteomes" id="UP000298438"/>
    </source>
</evidence>
<name>A0A4Y9SHK0_9BURK</name>
<accession>A0A4Y9SHK0</accession>
<feature type="chain" id="PRO_5021459274" evidence="1">
    <location>
        <begin position="30"/>
        <end position="1019"/>
    </location>
</feature>